<reference evidence="1 2" key="1">
    <citation type="submission" date="2017-05" db="EMBL/GenBank/DDBJ databases">
        <title>High clonality and local adaptation shapes Vibrionaceae linages within an endangered oasis.</title>
        <authorList>
            <person name="Vazquez-Rosas-Landa M."/>
        </authorList>
    </citation>
    <scope>NUCLEOTIDE SEQUENCE [LARGE SCALE GENOMIC DNA]</scope>
    <source>
        <strain evidence="1 2">P46_P4S1P180</strain>
    </source>
</reference>
<sequence>MKPSGDAFVYSQLKEICDEVGIVVTSVTYNGARVKSYTEGNTSIREKAGIRMPWFICLPMAVLKPQTVAHPEPSR</sequence>
<dbReference type="EMBL" id="WXWW01000044">
    <property type="protein sequence ID" value="NAW64098.1"/>
    <property type="molecule type" value="Genomic_DNA"/>
</dbReference>
<accession>A0A7X5ARB4</accession>
<comment type="caution">
    <text evidence="1">The sequence shown here is derived from an EMBL/GenBank/DDBJ whole genome shotgun (WGS) entry which is preliminary data.</text>
</comment>
<dbReference type="Proteomes" id="UP000465712">
    <property type="component" value="Unassembled WGS sequence"/>
</dbReference>
<dbReference type="AlphaFoldDB" id="A0A7X5ARB4"/>
<name>A0A7X5ARB4_9GAMM</name>
<gene>
    <name evidence="1" type="ORF">CAG72_02610</name>
</gene>
<organism evidence="1 2">
    <name type="scientific">Photobacterium halotolerans</name>
    <dbReference type="NCBI Taxonomy" id="265726"/>
    <lineage>
        <taxon>Bacteria</taxon>
        <taxon>Pseudomonadati</taxon>
        <taxon>Pseudomonadota</taxon>
        <taxon>Gammaproteobacteria</taxon>
        <taxon>Vibrionales</taxon>
        <taxon>Vibrionaceae</taxon>
        <taxon>Photobacterium</taxon>
    </lineage>
</organism>
<proteinExistence type="predicted"/>
<evidence type="ECO:0000313" key="1">
    <source>
        <dbReference type="EMBL" id="NAW64098.1"/>
    </source>
</evidence>
<dbReference type="RefSeq" id="WP_161442659.1">
    <property type="nucleotide sequence ID" value="NZ_WXWW01000044.1"/>
</dbReference>
<evidence type="ECO:0000313" key="2">
    <source>
        <dbReference type="Proteomes" id="UP000465712"/>
    </source>
</evidence>
<protein>
    <submittedName>
        <fullName evidence="1">Uncharacterized protein</fullName>
    </submittedName>
</protein>